<dbReference type="InterPro" id="IPR000340">
    <property type="entry name" value="Dual-sp_phosphatase_cat-dom"/>
</dbReference>
<keyword evidence="7" id="KW-1185">Reference proteome</keyword>
<name>A0AAV8YMF6_9CUCU</name>
<gene>
    <name evidence="6" type="ORF">NQ314_007591</name>
</gene>
<dbReference type="PANTHER" id="PTHR45961:SF6">
    <property type="entry name" value="IP21249P"/>
    <property type="match status" value="1"/>
</dbReference>
<evidence type="ECO:0000256" key="3">
    <source>
        <dbReference type="ARBA" id="ARBA00022912"/>
    </source>
</evidence>
<proteinExistence type="inferred from homology"/>
<dbReference type="GO" id="GO:0005737">
    <property type="term" value="C:cytoplasm"/>
    <property type="evidence" value="ECO:0007669"/>
    <property type="project" value="TreeGrafter"/>
</dbReference>
<evidence type="ECO:0000313" key="7">
    <source>
        <dbReference type="Proteomes" id="UP001162156"/>
    </source>
</evidence>
<keyword evidence="3" id="KW-0904">Protein phosphatase</keyword>
<dbReference type="PANTHER" id="PTHR45961">
    <property type="entry name" value="IP21249P"/>
    <property type="match status" value="1"/>
</dbReference>
<dbReference type="Gene3D" id="3.90.190.10">
    <property type="entry name" value="Protein tyrosine phosphatase superfamily"/>
    <property type="match status" value="1"/>
</dbReference>
<comment type="similarity">
    <text evidence="1">Belongs to the protein-tyrosine phosphatase family. Non-receptor class dual specificity subfamily.</text>
</comment>
<dbReference type="InterPro" id="IPR000387">
    <property type="entry name" value="Tyr_Pase_dom"/>
</dbReference>
<dbReference type="EMBL" id="JANEYF010002048">
    <property type="protein sequence ID" value="KAJ8952098.1"/>
    <property type="molecule type" value="Genomic_DNA"/>
</dbReference>
<dbReference type="Pfam" id="PF00782">
    <property type="entry name" value="DSPc"/>
    <property type="match status" value="1"/>
</dbReference>
<evidence type="ECO:0000313" key="6">
    <source>
        <dbReference type="EMBL" id="KAJ8952098.1"/>
    </source>
</evidence>
<dbReference type="InterPro" id="IPR029021">
    <property type="entry name" value="Prot-tyrosine_phosphatase-like"/>
</dbReference>
<dbReference type="InterPro" id="IPR020422">
    <property type="entry name" value="TYR_PHOSPHATASE_DUAL_dom"/>
</dbReference>
<evidence type="ECO:0000259" key="5">
    <source>
        <dbReference type="PROSITE" id="PS50056"/>
    </source>
</evidence>
<dbReference type="PROSITE" id="PS50056">
    <property type="entry name" value="TYR_PHOSPHATASE_2"/>
    <property type="match status" value="1"/>
</dbReference>
<dbReference type="Proteomes" id="UP001162156">
    <property type="component" value="Unassembled WGS sequence"/>
</dbReference>
<feature type="domain" description="Tyrosine specific protein phosphatases" evidence="5">
    <location>
        <begin position="140"/>
        <end position="198"/>
    </location>
</feature>
<reference evidence="6" key="1">
    <citation type="journal article" date="2023" name="Insect Mol. Biol.">
        <title>Genome sequencing provides insights into the evolution of gene families encoding plant cell wall-degrading enzymes in longhorned beetles.</title>
        <authorList>
            <person name="Shin N.R."/>
            <person name="Okamura Y."/>
            <person name="Kirsch R."/>
            <person name="Pauchet Y."/>
        </authorList>
    </citation>
    <scope>NUCLEOTIDE SEQUENCE</scope>
    <source>
        <strain evidence="6">RBIC_L_NR</strain>
    </source>
</reference>
<dbReference type="InterPro" id="IPR052103">
    <property type="entry name" value="Dual_spec_Phospatases"/>
</dbReference>
<dbReference type="PROSITE" id="PS50054">
    <property type="entry name" value="TYR_PHOSPHATASE_DUAL"/>
    <property type="match status" value="1"/>
</dbReference>
<evidence type="ECO:0000256" key="1">
    <source>
        <dbReference type="ARBA" id="ARBA00008601"/>
    </source>
</evidence>
<accession>A0AAV8YMF6</accession>
<comment type="caution">
    <text evidence="6">The sequence shown here is derived from an EMBL/GenBank/DDBJ whole genome shotgun (WGS) entry which is preliminary data.</text>
</comment>
<dbReference type="CDD" id="cd14514">
    <property type="entry name" value="DUSP14-like"/>
    <property type="match status" value="1"/>
</dbReference>
<dbReference type="GO" id="GO:0004721">
    <property type="term" value="F:phosphoprotein phosphatase activity"/>
    <property type="evidence" value="ECO:0007669"/>
    <property type="project" value="UniProtKB-KW"/>
</dbReference>
<dbReference type="SUPFAM" id="SSF52799">
    <property type="entry name" value="(Phosphotyrosine protein) phosphatases II"/>
    <property type="match status" value="1"/>
</dbReference>
<organism evidence="6 7">
    <name type="scientific">Rhamnusium bicolor</name>
    <dbReference type="NCBI Taxonomy" id="1586634"/>
    <lineage>
        <taxon>Eukaryota</taxon>
        <taxon>Metazoa</taxon>
        <taxon>Ecdysozoa</taxon>
        <taxon>Arthropoda</taxon>
        <taxon>Hexapoda</taxon>
        <taxon>Insecta</taxon>
        <taxon>Pterygota</taxon>
        <taxon>Neoptera</taxon>
        <taxon>Endopterygota</taxon>
        <taxon>Coleoptera</taxon>
        <taxon>Polyphaga</taxon>
        <taxon>Cucujiformia</taxon>
        <taxon>Chrysomeloidea</taxon>
        <taxon>Cerambycidae</taxon>
        <taxon>Lepturinae</taxon>
        <taxon>Rhagiini</taxon>
        <taxon>Rhamnusium</taxon>
    </lineage>
</organism>
<keyword evidence="2" id="KW-0378">Hydrolase</keyword>
<feature type="non-terminal residue" evidence="6">
    <location>
        <position position="1"/>
    </location>
</feature>
<feature type="domain" description="Tyrosine-protein phosphatase" evidence="4">
    <location>
        <begin position="79"/>
        <end position="220"/>
    </location>
</feature>
<dbReference type="SMART" id="SM00195">
    <property type="entry name" value="DSPc"/>
    <property type="match status" value="1"/>
</dbReference>
<protein>
    <recommendedName>
        <fullName evidence="8">Dual specificity phosphatase</fullName>
    </recommendedName>
</protein>
<evidence type="ECO:0000259" key="4">
    <source>
        <dbReference type="PROSITE" id="PS50054"/>
    </source>
</evidence>
<evidence type="ECO:0000256" key="2">
    <source>
        <dbReference type="ARBA" id="ARBA00022801"/>
    </source>
</evidence>
<evidence type="ECO:0008006" key="8">
    <source>
        <dbReference type="Google" id="ProtNLM"/>
    </source>
</evidence>
<sequence length="260" mass="29658">ALSLEQPGLSVGVSHLIRSEFPIGITMEIERIIENPERFQEFKENTVQDILKESVDVEISQSSESTESISRLLSPFLGNLSELTENLILTSASSVNPHILETLNISCIVSCAPELPDIPQEDDFIYHKIDVIDSSNSRILSYFDEAADLIQEISNSGKRTLVYCVAGVSRSATICIAYLMKYHQLCLQEAYNFVKLRRTRIKPNCGFFKQLIEYEKQLFGSNSVHMVFNEFVQMEIPDVYDSQYRIITNYTKKRCSNGRY</sequence>
<dbReference type="AlphaFoldDB" id="A0AAV8YMF6"/>